<gene>
    <name evidence="4" type="ORF">LKD47_04845</name>
</gene>
<protein>
    <submittedName>
        <fullName evidence="4">MBL fold metallo-hydrolase</fullName>
    </submittedName>
</protein>
<dbReference type="InterPro" id="IPR022712">
    <property type="entry name" value="Beta_Casp"/>
</dbReference>
<dbReference type="PANTHER" id="PTHR11203:SF37">
    <property type="entry name" value="INTEGRATOR COMPLEX SUBUNIT 11"/>
    <property type="match status" value="1"/>
</dbReference>
<evidence type="ECO:0000259" key="3">
    <source>
        <dbReference type="SMART" id="SM01027"/>
    </source>
</evidence>
<evidence type="ECO:0000256" key="1">
    <source>
        <dbReference type="ARBA" id="ARBA00022801"/>
    </source>
</evidence>
<name>A0AAW4WE94_9FIRM</name>
<dbReference type="CDD" id="cd16295">
    <property type="entry name" value="TTHA0252-CPSF-like_MBL-fold"/>
    <property type="match status" value="1"/>
</dbReference>
<dbReference type="GO" id="GO:0004521">
    <property type="term" value="F:RNA endonuclease activity"/>
    <property type="evidence" value="ECO:0007669"/>
    <property type="project" value="TreeGrafter"/>
</dbReference>
<dbReference type="InterPro" id="IPR036866">
    <property type="entry name" value="RibonucZ/Hydroxyglut_hydro"/>
</dbReference>
<dbReference type="Pfam" id="PF16661">
    <property type="entry name" value="Lactamase_B_6"/>
    <property type="match status" value="1"/>
</dbReference>
<dbReference type="Proteomes" id="UP001198893">
    <property type="component" value="Unassembled WGS sequence"/>
</dbReference>
<dbReference type="Pfam" id="PF10996">
    <property type="entry name" value="Beta-Casp"/>
    <property type="match status" value="1"/>
</dbReference>
<keyword evidence="1" id="KW-0378">Hydrolase</keyword>
<dbReference type="SMART" id="SM01027">
    <property type="entry name" value="Beta-Casp"/>
    <property type="match status" value="1"/>
</dbReference>
<dbReference type="EMBL" id="JAJEQW010000003">
    <property type="protein sequence ID" value="MCC2241636.1"/>
    <property type="molecule type" value="Genomic_DNA"/>
</dbReference>
<dbReference type="SMART" id="SM00849">
    <property type="entry name" value="Lactamase_B"/>
    <property type="match status" value="1"/>
</dbReference>
<feature type="domain" description="Beta-Casp" evidence="3">
    <location>
        <begin position="250"/>
        <end position="379"/>
    </location>
</feature>
<reference evidence="4" key="1">
    <citation type="submission" date="2021-10" db="EMBL/GenBank/DDBJ databases">
        <title>Anaerobic single-cell dispensing facilitates the cultivation of human gut bacteria.</title>
        <authorList>
            <person name="Afrizal A."/>
        </authorList>
    </citation>
    <scope>NUCLEOTIDE SEQUENCE</scope>
    <source>
        <strain evidence="4">CLA-AA-H204</strain>
    </source>
</reference>
<dbReference type="InterPro" id="IPR050698">
    <property type="entry name" value="MBL"/>
</dbReference>
<dbReference type="InterPro" id="IPR011108">
    <property type="entry name" value="RMMBL"/>
</dbReference>
<organism evidence="4 5">
    <name type="scientific">Roseburia amylophila</name>
    <dbReference type="NCBI Taxonomy" id="2981794"/>
    <lineage>
        <taxon>Bacteria</taxon>
        <taxon>Bacillati</taxon>
        <taxon>Bacillota</taxon>
        <taxon>Clostridia</taxon>
        <taxon>Lachnospirales</taxon>
        <taxon>Lachnospiraceae</taxon>
        <taxon>Roseburia</taxon>
    </lineage>
</organism>
<sequence length="534" mass="59661">MLLEFLGAAHEVTGSCHFLQCQDKRILVDCGMEQGPDLYVNQEIPVNASNIDYVFVTHAHIDHSGLLPLLYSHGFRGQIFATTATSELCNIMLKDSAHIQMFEAEWRNRKARRAGLPEVVPLYDMDDAQGVLEHFVPCDYNKIIEICDGVKIRFVDAGHLLGSSSIEVWLTEEDKTVKIVFSGDIGHGNKPLIKNPQFIDEADYVLIESTYGDRIHADPPDYAPELAAVIKRTFARGGNLVIPAFSVGRTQEMLYHLRRIKTEHLLPEFEDFEAYIDSPLAVEATNIFHKSVEDCFSDEAKKLVEQGINPIGFPGLKTSVTSDESKMINFSKKPLVIISASGMCEAGRIRHHLKHNLWRPESTILFVGYQVPGTLGHALLNGAKEVKLFGENIQVHAEILNLPGISGHADRDMLTKWASAFKNPPKRVFVVHGEDKVCDEFAEHLHTELGYQAVAPYSGDTYDLLENVCVHEGTRELVEKKKDKPAKASSNVFARLLAAGQRLLSVIQKNEGIPNKELAKFADQINSLADKWDR</sequence>
<dbReference type="SUPFAM" id="SSF56281">
    <property type="entry name" value="Metallo-hydrolase/oxidoreductase"/>
    <property type="match status" value="1"/>
</dbReference>
<comment type="caution">
    <text evidence="4">The sequence shown here is derived from an EMBL/GenBank/DDBJ whole genome shotgun (WGS) entry which is preliminary data.</text>
</comment>
<dbReference type="PANTHER" id="PTHR11203">
    <property type="entry name" value="CLEAVAGE AND POLYADENYLATION SPECIFICITY FACTOR FAMILY MEMBER"/>
    <property type="match status" value="1"/>
</dbReference>
<dbReference type="AlphaFoldDB" id="A0AAW4WE94"/>
<evidence type="ECO:0000313" key="4">
    <source>
        <dbReference type="EMBL" id="MCC2241636.1"/>
    </source>
</evidence>
<dbReference type="InterPro" id="IPR001279">
    <property type="entry name" value="Metallo-B-lactamas"/>
</dbReference>
<dbReference type="Pfam" id="PF07521">
    <property type="entry name" value="RMMBL"/>
    <property type="match status" value="1"/>
</dbReference>
<dbReference type="GO" id="GO:0016787">
    <property type="term" value="F:hydrolase activity"/>
    <property type="evidence" value="ECO:0007669"/>
    <property type="project" value="UniProtKB-KW"/>
</dbReference>
<dbReference type="Gene3D" id="3.60.15.10">
    <property type="entry name" value="Ribonuclease Z/Hydroxyacylglutathione hydrolase-like"/>
    <property type="match status" value="1"/>
</dbReference>
<evidence type="ECO:0000259" key="2">
    <source>
        <dbReference type="SMART" id="SM00849"/>
    </source>
</evidence>
<evidence type="ECO:0000313" key="5">
    <source>
        <dbReference type="Proteomes" id="UP001198893"/>
    </source>
</evidence>
<dbReference type="RefSeq" id="WP_227709810.1">
    <property type="nucleotide sequence ID" value="NZ_JAJEQW010000003.1"/>
</dbReference>
<proteinExistence type="predicted"/>
<feature type="domain" description="Metallo-beta-lactamase" evidence="2">
    <location>
        <begin position="13"/>
        <end position="245"/>
    </location>
</feature>
<accession>A0AAW4WE94</accession>
<dbReference type="Gene3D" id="3.40.50.10890">
    <property type="match status" value="1"/>
</dbReference>